<dbReference type="EMBL" id="CAJVPI010003799">
    <property type="protein sequence ID" value="CAG8662362.1"/>
    <property type="molecule type" value="Genomic_DNA"/>
</dbReference>
<accession>A0A9N9H6J1</accession>
<feature type="non-terminal residue" evidence="2">
    <location>
        <position position="1"/>
    </location>
</feature>
<keyword evidence="3" id="KW-1185">Reference proteome</keyword>
<sequence length="44" mass="4749">AEMAEAINNSKPSSSKTKGKGKQIEDVEADDITQPSENLSSREQ</sequence>
<gene>
    <name evidence="2" type="ORF">PBRASI_LOCUS10853</name>
</gene>
<evidence type="ECO:0000313" key="3">
    <source>
        <dbReference type="Proteomes" id="UP000789739"/>
    </source>
</evidence>
<feature type="region of interest" description="Disordered" evidence="1">
    <location>
        <begin position="1"/>
        <end position="44"/>
    </location>
</feature>
<comment type="caution">
    <text evidence="2">The sequence shown here is derived from an EMBL/GenBank/DDBJ whole genome shotgun (WGS) entry which is preliminary data.</text>
</comment>
<feature type="non-terminal residue" evidence="2">
    <location>
        <position position="44"/>
    </location>
</feature>
<evidence type="ECO:0000256" key="1">
    <source>
        <dbReference type="SAM" id="MobiDB-lite"/>
    </source>
</evidence>
<proteinExistence type="predicted"/>
<dbReference type="Proteomes" id="UP000789739">
    <property type="component" value="Unassembled WGS sequence"/>
</dbReference>
<evidence type="ECO:0000313" key="2">
    <source>
        <dbReference type="EMBL" id="CAG8662362.1"/>
    </source>
</evidence>
<dbReference type="AlphaFoldDB" id="A0A9N9H6J1"/>
<protein>
    <submittedName>
        <fullName evidence="2">1110_t:CDS:1</fullName>
    </submittedName>
</protein>
<reference evidence="2" key="1">
    <citation type="submission" date="2021-06" db="EMBL/GenBank/DDBJ databases">
        <authorList>
            <person name="Kallberg Y."/>
            <person name="Tangrot J."/>
            <person name="Rosling A."/>
        </authorList>
    </citation>
    <scope>NUCLEOTIDE SEQUENCE</scope>
    <source>
        <strain evidence="2">BR232B</strain>
    </source>
</reference>
<name>A0A9N9H6J1_9GLOM</name>
<organism evidence="2 3">
    <name type="scientific">Paraglomus brasilianum</name>
    <dbReference type="NCBI Taxonomy" id="144538"/>
    <lineage>
        <taxon>Eukaryota</taxon>
        <taxon>Fungi</taxon>
        <taxon>Fungi incertae sedis</taxon>
        <taxon>Mucoromycota</taxon>
        <taxon>Glomeromycotina</taxon>
        <taxon>Glomeromycetes</taxon>
        <taxon>Paraglomerales</taxon>
        <taxon>Paraglomeraceae</taxon>
        <taxon>Paraglomus</taxon>
    </lineage>
</organism>
<feature type="compositionally biased region" description="Polar residues" evidence="1">
    <location>
        <begin position="33"/>
        <end position="44"/>
    </location>
</feature>